<evidence type="ECO:0000256" key="10">
    <source>
        <dbReference type="ARBA" id="ARBA00022968"/>
    </source>
</evidence>
<evidence type="ECO:0000256" key="12">
    <source>
        <dbReference type="ARBA" id="ARBA00023034"/>
    </source>
</evidence>
<comment type="pathway">
    <text evidence="3 16">Protein modification; protein glycosylation.</text>
</comment>
<evidence type="ECO:0000256" key="2">
    <source>
        <dbReference type="ARBA" id="ARBA00004323"/>
    </source>
</evidence>
<protein>
    <recommendedName>
        <fullName evidence="5 16">Polypeptide N-acetylgalactosaminyltransferase</fullName>
        <ecNumber evidence="16">2.4.1.-</ecNumber>
    </recommendedName>
    <alternativeName>
        <fullName evidence="16">Protein-UDP acetylgalactosaminyltransferase</fullName>
    </alternativeName>
</protein>
<keyword evidence="20" id="KW-1185">Reference proteome</keyword>
<dbReference type="EC" id="2.4.1.-" evidence="16"/>
<comment type="subcellular location">
    <subcellularLocation>
        <location evidence="2 16">Golgi apparatus membrane</location>
        <topology evidence="2 16">Single-pass type II membrane protein</topology>
    </subcellularLocation>
</comment>
<dbReference type="GeneID" id="504711"/>
<keyword evidence="8" id="KW-0812">Transmembrane</keyword>
<comment type="cofactor">
    <cofactor evidence="1 16">
        <name>Mn(2+)</name>
        <dbReference type="ChEBI" id="CHEBI:29035"/>
    </cofactor>
</comment>
<dbReference type="InterPro" id="IPR000772">
    <property type="entry name" value="Ricin_B_lectin"/>
</dbReference>
<evidence type="ECO:0000256" key="3">
    <source>
        <dbReference type="ARBA" id="ARBA00004922"/>
    </source>
</evidence>
<comment type="similarity">
    <text evidence="4 16">Belongs to the glycosyltransferase 2 family. GalNAc-T subfamily.</text>
</comment>
<reference evidence="19" key="3">
    <citation type="submission" date="2025-09" db="UniProtKB">
        <authorList>
            <consortium name="Ensembl"/>
        </authorList>
    </citation>
    <scope>IDENTIFICATION</scope>
    <source>
        <strain evidence="19">Hereford</strain>
    </source>
</reference>
<keyword evidence="12 16" id="KW-0333">Golgi apparatus</keyword>
<evidence type="ECO:0000256" key="17">
    <source>
        <dbReference type="SAM" id="MobiDB-lite"/>
    </source>
</evidence>
<dbReference type="Pfam" id="PF00652">
    <property type="entry name" value="Ricin_B_lectin"/>
    <property type="match status" value="1"/>
</dbReference>
<dbReference type="SUPFAM" id="SSF53448">
    <property type="entry name" value="Nucleotide-diphospho-sugar transferases"/>
    <property type="match status" value="1"/>
</dbReference>
<gene>
    <name evidence="19" type="primary">GALNT5</name>
</gene>
<dbReference type="InterPro" id="IPR001173">
    <property type="entry name" value="Glyco_trans_2-like"/>
</dbReference>
<evidence type="ECO:0000313" key="19">
    <source>
        <dbReference type="Ensembl" id="ENSBTAP00000098326.1"/>
    </source>
</evidence>
<dbReference type="CDD" id="cd02510">
    <property type="entry name" value="pp-GalNAc-T"/>
    <property type="match status" value="1"/>
</dbReference>
<name>A0AAA9TM51_BOVIN</name>
<evidence type="ECO:0000256" key="5">
    <source>
        <dbReference type="ARBA" id="ARBA00012644"/>
    </source>
</evidence>
<dbReference type="GO" id="GO:0016757">
    <property type="term" value="F:glycosyltransferase activity"/>
    <property type="evidence" value="ECO:0007669"/>
    <property type="project" value="UniProtKB-KW"/>
</dbReference>
<reference evidence="19" key="2">
    <citation type="submission" date="2025-08" db="UniProtKB">
        <authorList>
            <consortium name="Ensembl"/>
        </authorList>
    </citation>
    <scope>IDENTIFICATION</scope>
    <source>
        <strain evidence="19">Hereford</strain>
    </source>
</reference>
<dbReference type="SMART" id="SM00458">
    <property type="entry name" value="RICIN"/>
    <property type="match status" value="1"/>
</dbReference>
<dbReference type="Pfam" id="PF00535">
    <property type="entry name" value="Glycos_transf_2"/>
    <property type="match status" value="1"/>
</dbReference>
<evidence type="ECO:0000313" key="20">
    <source>
        <dbReference type="Proteomes" id="UP000009136"/>
    </source>
</evidence>
<keyword evidence="11" id="KW-1133">Transmembrane helix</keyword>
<reference evidence="19" key="1">
    <citation type="submission" date="2018-03" db="EMBL/GenBank/DDBJ databases">
        <title>ARS-UCD1.2.</title>
        <authorList>
            <person name="Rosen B.D."/>
            <person name="Bickhart D.M."/>
            <person name="Koren S."/>
            <person name="Schnabel R.D."/>
            <person name="Hall R."/>
            <person name="Zimin A."/>
            <person name="Dreischer C."/>
            <person name="Schultheiss S."/>
            <person name="Schroeder S.G."/>
            <person name="Elsik C.G."/>
            <person name="Couldrey C."/>
            <person name="Liu G.E."/>
            <person name="Van Tassell C.P."/>
            <person name="Phillippy A.M."/>
            <person name="Smith T.P.L."/>
            <person name="Medrano J.F."/>
        </authorList>
    </citation>
    <scope>NUCLEOTIDE SEQUENCE [LARGE SCALE GENOMIC DNA]</scope>
    <source>
        <strain evidence="19">Hereford</strain>
    </source>
</reference>
<dbReference type="Gene3D" id="2.80.10.50">
    <property type="match status" value="1"/>
</dbReference>
<dbReference type="GeneTree" id="ENSGT00940000159241"/>
<organism evidence="19 20">
    <name type="scientific">Bos taurus</name>
    <name type="common">Bovine</name>
    <dbReference type="NCBI Taxonomy" id="9913"/>
    <lineage>
        <taxon>Eukaryota</taxon>
        <taxon>Metazoa</taxon>
        <taxon>Chordata</taxon>
        <taxon>Craniata</taxon>
        <taxon>Vertebrata</taxon>
        <taxon>Euteleostomi</taxon>
        <taxon>Mammalia</taxon>
        <taxon>Eutheria</taxon>
        <taxon>Laurasiatheria</taxon>
        <taxon>Artiodactyla</taxon>
        <taxon>Ruminantia</taxon>
        <taxon>Pecora</taxon>
        <taxon>Bovidae</taxon>
        <taxon>Bovinae</taxon>
        <taxon>Bos</taxon>
    </lineage>
</organism>
<evidence type="ECO:0000256" key="4">
    <source>
        <dbReference type="ARBA" id="ARBA00005680"/>
    </source>
</evidence>
<sequence>MNKIRKFFRGSGRVLAFIFAASVIWLLFDMAALRLSFSEINTQILKEDIVRRERVGFRVQSDQVKSLDSSRTEMKPPWKGHGKGVWGKENFRKTEESKLKVEDDLDQTQKERKVQNAPGRGKVAPLWHPAYRQTHPVTFTKWKTEGRDIRPAVSSHPMTPKQMTAQGLEKTPFIAARGTPLAKISVHTGPVGINKQGPKSHGLNSDISKQAAERYPTVTTSLSNDRLKQRYQAGVNERNYPASPPVPRPREAIALNKTETPSKELNANRHKANKNLTFSKFIANSDRLKKPSINEIQWGGLLKDDRAKVAGGKKLNLSESHVVIITKEEELKTDTREVPNSNTKTTSTIVLGKSQEKRIGMKNNEASFSSLALQRAAVSQANQALTEGQELGKINLTAKTRPAQLNQSQTKALSPEDGRMHRVLRIDATLSPRDPKAPGQFGRPVVVPHGKEKEVERRWKEGNFNVYLSDLIPVDRAIEDTRPAGCAEQLVHNNLPTTSIIMCFVDEVWSTLLRSVHSVLNRSPPHLIKEILLVDDFSTKDYLKDNLDKYMSQFPKVRILRLKERHGLIRARLAGAQKATGDVLTFLDSHVECNIGWLEPLLERVYLSRKKVACPVIEVINDKDMRCPVMAGGLFSIDKNYFFELGTYDPGLDVWGGENMELSFKVWMCGGEIEIVPCSRVGHIFRNDNPYSFPKDRMKTVERNLGRVAEVWLDEYKELFYGHGNHLIDQGLDVGNLTQQRELRKKLKCKSFKWYLENVFPDLKAPIVRASGVLINVALGKCISIRNTTAILEDCDGSSQLQQFNYTWLRLIKHGAWCLAPVPDNGALRLHLCDNRNKGLRWLHKSTSVFRPELVNHLVFGNYHQLLCLEGDFTQKTLKVAPCDPAKPDQKWKFENYYED</sequence>
<proteinExistence type="inferred from homology"/>
<evidence type="ECO:0000256" key="14">
    <source>
        <dbReference type="ARBA" id="ARBA00023157"/>
    </source>
</evidence>
<dbReference type="Proteomes" id="UP000009136">
    <property type="component" value="Chromosome 2"/>
</dbReference>
<dbReference type="InterPro" id="IPR045885">
    <property type="entry name" value="GalNAc-T"/>
</dbReference>
<dbReference type="PANTHER" id="PTHR11675:SF130">
    <property type="entry name" value="POLYPEPTIDE N-ACETYLGALACTOSAMINYLTRANSFERASE 5"/>
    <property type="match status" value="1"/>
</dbReference>
<feature type="domain" description="Ricin B lectin" evidence="18">
    <location>
        <begin position="769"/>
        <end position="895"/>
    </location>
</feature>
<dbReference type="CTD" id="11227"/>
<accession>A0AAA9TM51</accession>
<dbReference type="AlphaFoldDB" id="A0AAA9TM51"/>
<dbReference type="Gene3D" id="3.90.550.10">
    <property type="entry name" value="Spore Coat Polysaccharide Biosynthesis Protein SpsA, Chain A"/>
    <property type="match status" value="2"/>
</dbReference>
<evidence type="ECO:0000256" key="11">
    <source>
        <dbReference type="ARBA" id="ARBA00022989"/>
    </source>
</evidence>
<dbReference type="RefSeq" id="XP_010800268.1">
    <property type="nucleotide sequence ID" value="XM_010801966.4"/>
</dbReference>
<evidence type="ECO:0000256" key="13">
    <source>
        <dbReference type="ARBA" id="ARBA00023136"/>
    </source>
</evidence>
<evidence type="ECO:0000256" key="16">
    <source>
        <dbReference type="RuleBase" id="RU361242"/>
    </source>
</evidence>
<dbReference type="GO" id="GO:0030246">
    <property type="term" value="F:carbohydrate binding"/>
    <property type="evidence" value="ECO:0007669"/>
    <property type="project" value="UniProtKB-KW"/>
</dbReference>
<keyword evidence="13" id="KW-0472">Membrane</keyword>
<evidence type="ECO:0000256" key="8">
    <source>
        <dbReference type="ARBA" id="ARBA00022692"/>
    </source>
</evidence>
<dbReference type="PROSITE" id="PS50231">
    <property type="entry name" value="RICIN_B_LECTIN"/>
    <property type="match status" value="1"/>
</dbReference>
<evidence type="ECO:0000259" key="18">
    <source>
        <dbReference type="SMART" id="SM00458"/>
    </source>
</evidence>
<evidence type="ECO:0000256" key="6">
    <source>
        <dbReference type="ARBA" id="ARBA00022676"/>
    </source>
</evidence>
<keyword evidence="7 16" id="KW-0808">Transferase</keyword>
<evidence type="ECO:0000256" key="1">
    <source>
        <dbReference type="ARBA" id="ARBA00001936"/>
    </source>
</evidence>
<dbReference type="FunFam" id="2.80.10.50:FF:000046">
    <property type="entry name" value="Polypeptide N-acetylgalactosaminyltransferase"/>
    <property type="match status" value="1"/>
</dbReference>
<feature type="compositionally biased region" description="Basic and acidic residues" evidence="17">
    <location>
        <begin position="103"/>
        <end position="114"/>
    </location>
</feature>
<dbReference type="GO" id="GO:0000139">
    <property type="term" value="C:Golgi membrane"/>
    <property type="evidence" value="ECO:0007669"/>
    <property type="project" value="UniProtKB-SubCell"/>
</dbReference>
<keyword evidence="6 16" id="KW-0328">Glycosyltransferase</keyword>
<keyword evidence="9 16" id="KW-0430">Lectin</keyword>
<evidence type="ECO:0000256" key="7">
    <source>
        <dbReference type="ARBA" id="ARBA00022679"/>
    </source>
</evidence>
<keyword evidence="15 16" id="KW-0464">Manganese</keyword>
<keyword evidence="14 16" id="KW-1015">Disulfide bond</keyword>
<dbReference type="InterPro" id="IPR035992">
    <property type="entry name" value="Ricin_B-like_lectins"/>
</dbReference>
<dbReference type="SUPFAM" id="SSF50370">
    <property type="entry name" value="Ricin B-like lectins"/>
    <property type="match status" value="1"/>
</dbReference>
<dbReference type="InterPro" id="IPR029044">
    <property type="entry name" value="Nucleotide-diphossugar_trans"/>
</dbReference>
<evidence type="ECO:0000256" key="15">
    <source>
        <dbReference type="ARBA" id="ARBA00023211"/>
    </source>
</evidence>
<keyword evidence="10" id="KW-0735">Signal-anchor</keyword>
<dbReference type="Ensembl" id="ENSBTAT00000130736.1">
    <property type="protein sequence ID" value="ENSBTAP00000098326.1"/>
    <property type="gene ID" value="ENSBTAG00000017376.5"/>
</dbReference>
<dbReference type="PANTHER" id="PTHR11675">
    <property type="entry name" value="N-ACETYLGALACTOSAMINYLTRANSFERASE"/>
    <property type="match status" value="1"/>
</dbReference>
<feature type="region of interest" description="Disordered" evidence="17">
    <location>
        <begin position="103"/>
        <end position="124"/>
    </location>
</feature>
<evidence type="ECO:0000256" key="9">
    <source>
        <dbReference type="ARBA" id="ARBA00022734"/>
    </source>
</evidence>